<feature type="transmembrane region" description="Helical" evidence="9">
    <location>
        <begin position="526"/>
        <end position="544"/>
    </location>
</feature>
<feature type="domain" description="Mechanosensitive ion channel transmembrane helices 2/3" evidence="13">
    <location>
        <begin position="619"/>
        <end position="658"/>
    </location>
</feature>
<feature type="domain" description="Mechanosensitive ion channel MscS" evidence="11">
    <location>
        <begin position="659"/>
        <end position="724"/>
    </location>
</feature>
<evidence type="ECO:0000259" key="12">
    <source>
        <dbReference type="Pfam" id="PF21082"/>
    </source>
</evidence>
<dbReference type="Gene3D" id="2.30.30.60">
    <property type="match status" value="1"/>
</dbReference>
<dbReference type="InterPro" id="IPR049278">
    <property type="entry name" value="MS_channel_C"/>
</dbReference>
<feature type="chain" id="PRO_5032992200" evidence="10">
    <location>
        <begin position="25"/>
        <end position="846"/>
    </location>
</feature>
<dbReference type="InterPro" id="IPR006685">
    <property type="entry name" value="MscS_channel_2nd"/>
</dbReference>
<keyword evidence="6 9" id="KW-0472">Membrane</keyword>
<dbReference type="Pfam" id="PF21082">
    <property type="entry name" value="MS_channel_3rd"/>
    <property type="match status" value="1"/>
</dbReference>
<dbReference type="Proteomes" id="UP000548582">
    <property type="component" value="Unassembled WGS sequence"/>
</dbReference>
<feature type="region of interest" description="Disordered" evidence="8">
    <location>
        <begin position="32"/>
        <end position="105"/>
    </location>
</feature>
<keyword evidence="3" id="KW-1003">Cell membrane</keyword>
<dbReference type="GO" id="GO:0008381">
    <property type="term" value="F:mechanosensitive monoatomic ion channel activity"/>
    <property type="evidence" value="ECO:0007669"/>
    <property type="project" value="InterPro"/>
</dbReference>
<feature type="transmembrane region" description="Helical" evidence="9">
    <location>
        <begin position="391"/>
        <end position="409"/>
    </location>
</feature>
<comment type="subcellular location">
    <subcellularLocation>
        <location evidence="1">Cell membrane</location>
        <topology evidence="1">Multi-pass membrane protein</topology>
    </subcellularLocation>
</comment>
<accession>A0A848EGH5</accession>
<proteinExistence type="inferred from homology"/>
<evidence type="ECO:0000259" key="11">
    <source>
        <dbReference type="Pfam" id="PF00924"/>
    </source>
</evidence>
<dbReference type="InterPro" id="IPR023408">
    <property type="entry name" value="MscS_beta-dom_sf"/>
</dbReference>
<feature type="transmembrane region" description="Helical" evidence="9">
    <location>
        <begin position="282"/>
        <end position="303"/>
    </location>
</feature>
<feature type="transmembrane region" description="Helical" evidence="9">
    <location>
        <begin position="355"/>
        <end position="376"/>
    </location>
</feature>
<sequence length="846" mass="90528">MTRFNRLLLAILCVLVVVSAVRLAAQTVPVEAPEPEPAETTAPVPVAPTPAPAARPAPPPAAELRRAPPRQAQPQPQSHTPVPAAAQAPAPVPAAPAAPAAAAAVPSSEAERLVRLLQDDARRAELIRNLQALTAASGGAAAGTAAATPAPAPATAATPPPAEPANGAQVVAPEILAPNTLGAQLLQGAQQRLSAMTDQVVLAAQAIADLPSLLAWASSMARDPVTQFRVIDASWKLFLVLGLGLFAEWATARLLTRARDRLDSRAPAEGEAYSWLRKVPLVVARLGLDLVPIGAFAIVSYGLIGAVQPLPTTELVMLTVNNAYMASRAVMVTSRMLLSPASPMLRLLPVADETAAYITVWLRRITFVLVVGYATAEAGLQFGLPWTAYDSILRVCLLLVTLFLIIVILQNRTAVSDVLRAPETPEGAHVESARRFLRAARDRAAEVWHILAIAWLIAAWGVWALEVQGGFWRLARVSLVTLAVLIVARLVDVGMRRALARAFRITPDLARRYPGLEARANRYLPILKGTLSFLLGGLTFLFLLEAWGLDAFAWFGVGKLGNRLVGSLASIGFTLMIALAAWEAANAAIQRHLEKLSRDAKAARSARVRTLLPMLRTALMITIVVISGFIVLTEIGVNVAPLIAGAGVVGIAIGFGSQTLVRDIITGIFLLFEDALAVGDVVQVGGLSGVVEQLSIRSIKLRAQDGSLHIIPFSAVTTVTNMTRDFAFAVLDVSVAYGEDTDRVAEVLQGIATEMREDVKWRPAIRDDLDILGVERLADSGVIMRVRLKTEPSQRWSVAREMNRRIKKRFDELGIEIPYPHQKLVLERTEARHPVESGPAAATAEA</sequence>
<dbReference type="SUPFAM" id="SSF82861">
    <property type="entry name" value="Mechanosensitive channel protein MscS (YggB), transmembrane region"/>
    <property type="match status" value="1"/>
</dbReference>
<dbReference type="AlphaFoldDB" id="A0A848EGH5"/>
<dbReference type="InterPro" id="IPR011014">
    <property type="entry name" value="MscS_channel_TM-2"/>
</dbReference>
<feature type="domain" description="Moderate conductance mechanosensitive channel YbiO-like transmembrane helix 1" evidence="14">
    <location>
        <begin position="478"/>
        <end position="554"/>
    </location>
</feature>
<dbReference type="RefSeq" id="WP_170055303.1">
    <property type="nucleotide sequence ID" value="NZ_JABBKX010000006.1"/>
</dbReference>
<keyword evidence="7" id="KW-0175">Coiled coil</keyword>
<feature type="compositionally biased region" description="Pro residues" evidence="8">
    <location>
        <begin position="45"/>
        <end position="61"/>
    </location>
</feature>
<dbReference type="SUPFAM" id="SSF82689">
    <property type="entry name" value="Mechanosensitive channel protein MscS (YggB), C-terminal domain"/>
    <property type="match status" value="1"/>
</dbReference>
<dbReference type="PANTHER" id="PTHR30460:SF0">
    <property type="entry name" value="MODERATE CONDUCTANCE MECHANOSENSITIVE CHANNEL YBIO"/>
    <property type="match status" value="1"/>
</dbReference>
<feature type="transmembrane region" description="Helical" evidence="9">
    <location>
        <begin position="610"/>
        <end position="633"/>
    </location>
</feature>
<organism evidence="15 16">
    <name type="scientific">Neoroseomonas marina</name>
    <dbReference type="NCBI Taxonomy" id="1232220"/>
    <lineage>
        <taxon>Bacteria</taxon>
        <taxon>Pseudomonadati</taxon>
        <taxon>Pseudomonadota</taxon>
        <taxon>Alphaproteobacteria</taxon>
        <taxon>Acetobacterales</taxon>
        <taxon>Acetobacteraceae</taxon>
        <taxon>Neoroseomonas</taxon>
    </lineage>
</organism>
<evidence type="ECO:0000256" key="7">
    <source>
        <dbReference type="SAM" id="Coils"/>
    </source>
</evidence>
<name>A0A848EGH5_9PROT</name>
<dbReference type="Pfam" id="PF21088">
    <property type="entry name" value="MS_channel_1st"/>
    <property type="match status" value="1"/>
</dbReference>
<keyword evidence="10" id="KW-0732">Signal</keyword>
<dbReference type="Gene3D" id="1.10.287.1260">
    <property type="match status" value="1"/>
</dbReference>
<dbReference type="Pfam" id="PF25392">
    <property type="entry name" value="MS_channel_TM1"/>
    <property type="match status" value="1"/>
</dbReference>
<dbReference type="InterPro" id="IPR049142">
    <property type="entry name" value="MS_channel_1st"/>
</dbReference>
<feature type="transmembrane region" description="Helical" evidence="9">
    <location>
        <begin position="564"/>
        <end position="589"/>
    </location>
</feature>
<keyword evidence="16" id="KW-1185">Reference proteome</keyword>
<evidence type="ECO:0000256" key="1">
    <source>
        <dbReference type="ARBA" id="ARBA00004651"/>
    </source>
</evidence>
<evidence type="ECO:0000256" key="10">
    <source>
        <dbReference type="SAM" id="SignalP"/>
    </source>
</evidence>
<keyword evidence="4 9" id="KW-0812">Transmembrane</keyword>
<feature type="signal peptide" evidence="10">
    <location>
        <begin position="1"/>
        <end position="24"/>
    </location>
</feature>
<dbReference type="EMBL" id="JABBKX010000006">
    <property type="protein sequence ID" value="NMJ43086.1"/>
    <property type="molecule type" value="Genomic_DNA"/>
</dbReference>
<dbReference type="InterPro" id="IPR045276">
    <property type="entry name" value="YbiO_bact"/>
</dbReference>
<evidence type="ECO:0000259" key="13">
    <source>
        <dbReference type="Pfam" id="PF21088"/>
    </source>
</evidence>
<dbReference type="SUPFAM" id="SSF50182">
    <property type="entry name" value="Sm-like ribonucleoproteins"/>
    <property type="match status" value="1"/>
</dbReference>
<dbReference type="InterPro" id="IPR011066">
    <property type="entry name" value="MscS_channel_C_sf"/>
</dbReference>
<protein>
    <submittedName>
        <fullName evidence="15">Mechanosensitive ion channel</fullName>
    </submittedName>
</protein>
<feature type="domain" description="Mechanosensitive ion channel MscS C-terminal" evidence="12">
    <location>
        <begin position="730"/>
        <end position="817"/>
    </location>
</feature>
<feature type="region of interest" description="Disordered" evidence="8">
    <location>
        <begin position="143"/>
        <end position="166"/>
    </location>
</feature>
<feature type="transmembrane region" description="Helical" evidence="9">
    <location>
        <begin position="444"/>
        <end position="465"/>
    </location>
</feature>
<keyword evidence="5 9" id="KW-1133">Transmembrane helix</keyword>
<dbReference type="Pfam" id="PF00924">
    <property type="entry name" value="MS_channel_2nd"/>
    <property type="match status" value="1"/>
</dbReference>
<comment type="caution">
    <text evidence="15">The sequence shown here is derived from an EMBL/GenBank/DDBJ whole genome shotgun (WGS) entry which is preliminary data.</text>
</comment>
<evidence type="ECO:0000256" key="9">
    <source>
        <dbReference type="SAM" id="Phobius"/>
    </source>
</evidence>
<dbReference type="PANTHER" id="PTHR30460">
    <property type="entry name" value="MODERATE CONDUCTANCE MECHANOSENSITIVE CHANNEL YBIO"/>
    <property type="match status" value="1"/>
</dbReference>
<evidence type="ECO:0000256" key="4">
    <source>
        <dbReference type="ARBA" id="ARBA00022692"/>
    </source>
</evidence>
<evidence type="ECO:0000256" key="3">
    <source>
        <dbReference type="ARBA" id="ARBA00022475"/>
    </source>
</evidence>
<evidence type="ECO:0000256" key="5">
    <source>
        <dbReference type="ARBA" id="ARBA00022989"/>
    </source>
</evidence>
<evidence type="ECO:0000313" key="16">
    <source>
        <dbReference type="Proteomes" id="UP000548582"/>
    </source>
</evidence>
<evidence type="ECO:0000259" key="14">
    <source>
        <dbReference type="Pfam" id="PF25392"/>
    </source>
</evidence>
<dbReference type="InterPro" id="IPR057485">
    <property type="entry name" value="YbiO-like_TM1"/>
</dbReference>
<feature type="transmembrane region" description="Helical" evidence="9">
    <location>
        <begin position="639"/>
        <end position="661"/>
    </location>
</feature>
<feature type="coiled-coil region" evidence="7">
    <location>
        <begin position="579"/>
        <end position="606"/>
    </location>
</feature>
<evidence type="ECO:0000256" key="6">
    <source>
        <dbReference type="ARBA" id="ARBA00023136"/>
    </source>
</evidence>
<feature type="compositionally biased region" description="Low complexity" evidence="8">
    <location>
        <begin position="143"/>
        <end position="157"/>
    </location>
</feature>
<dbReference type="InterPro" id="IPR010920">
    <property type="entry name" value="LSM_dom_sf"/>
</dbReference>
<feature type="transmembrane region" description="Helical" evidence="9">
    <location>
        <begin position="471"/>
        <end position="491"/>
    </location>
</feature>
<evidence type="ECO:0000256" key="8">
    <source>
        <dbReference type="SAM" id="MobiDB-lite"/>
    </source>
</evidence>
<dbReference type="GO" id="GO:0005886">
    <property type="term" value="C:plasma membrane"/>
    <property type="evidence" value="ECO:0007669"/>
    <property type="project" value="UniProtKB-SubCell"/>
</dbReference>
<feature type="compositionally biased region" description="Low complexity" evidence="8">
    <location>
        <begin position="69"/>
        <end position="89"/>
    </location>
</feature>
<reference evidence="15 16" key="1">
    <citation type="submission" date="2020-03" db="EMBL/GenBank/DDBJ databases">
        <authorList>
            <person name="Sun Q."/>
        </authorList>
    </citation>
    <scope>NUCLEOTIDE SEQUENCE [LARGE SCALE GENOMIC DNA]</scope>
    <source>
        <strain evidence="15 16">JC162</strain>
    </source>
</reference>
<dbReference type="Gene3D" id="3.30.70.100">
    <property type="match status" value="1"/>
</dbReference>
<gene>
    <name evidence="15" type="ORF">GWK16_17690</name>
</gene>
<comment type="similarity">
    <text evidence="2">Belongs to the MscS (TC 1.A.23) family.</text>
</comment>
<evidence type="ECO:0000256" key="2">
    <source>
        <dbReference type="ARBA" id="ARBA00008017"/>
    </source>
</evidence>
<evidence type="ECO:0000313" key="15">
    <source>
        <dbReference type="EMBL" id="NMJ43086.1"/>
    </source>
</evidence>